<feature type="region of interest" description="Disordered" evidence="1">
    <location>
        <begin position="1"/>
        <end position="75"/>
    </location>
</feature>
<feature type="compositionally biased region" description="Basic and acidic residues" evidence="1">
    <location>
        <begin position="44"/>
        <end position="56"/>
    </location>
</feature>
<dbReference type="EMBL" id="AJIL01003494">
    <property type="protein sequence ID" value="KNE87980.1"/>
    <property type="molecule type" value="Genomic_DNA"/>
</dbReference>
<evidence type="ECO:0008006" key="4">
    <source>
        <dbReference type="Google" id="ProtNLM"/>
    </source>
</evidence>
<sequence length="121" mass="13786">MARGRKRLRRSSGPVEDPESNEEDEEGQSTAPSTQTPAEAETTDQERLEHALDLARKKGSSAYASYNPPELSEQRDKFRRRMIAWQCKICLKYMNRPAYDTSCGNLLAHADRCLVKQKKKA</sequence>
<organism evidence="2 3">
    <name type="scientific">Puccinia striiformis f. sp. tritici PST-78</name>
    <dbReference type="NCBI Taxonomy" id="1165861"/>
    <lineage>
        <taxon>Eukaryota</taxon>
        <taxon>Fungi</taxon>
        <taxon>Dikarya</taxon>
        <taxon>Basidiomycota</taxon>
        <taxon>Pucciniomycotina</taxon>
        <taxon>Pucciniomycetes</taxon>
        <taxon>Pucciniales</taxon>
        <taxon>Pucciniaceae</taxon>
        <taxon>Puccinia</taxon>
    </lineage>
</organism>
<comment type="caution">
    <text evidence="2">The sequence shown here is derived from an EMBL/GenBank/DDBJ whole genome shotgun (WGS) entry which is preliminary data.</text>
</comment>
<accession>A0A0L0UM04</accession>
<gene>
    <name evidence="2" type="ORF">PSTG_18626</name>
</gene>
<feature type="compositionally biased region" description="Acidic residues" evidence="1">
    <location>
        <begin position="16"/>
        <end position="27"/>
    </location>
</feature>
<dbReference type="STRING" id="1165861.A0A0L0UM04"/>
<evidence type="ECO:0000313" key="2">
    <source>
        <dbReference type="EMBL" id="KNE87980.1"/>
    </source>
</evidence>
<evidence type="ECO:0000313" key="3">
    <source>
        <dbReference type="Proteomes" id="UP000054564"/>
    </source>
</evidence>
<feature type="compositionally biased region" description="Polar residues" evidence="1">
    <location>
        <begin position="28"/>
        <end position="37"/>
    </location>
</feature>
<proteinExistence type="predicted"/>
<feature type="compositionally biased region" description="Basic residues" evidence="1">
    <location>
        <begin position="1"/>
        <end position="10"/>
    </location>
</feature>
<name>A0A0L0UM04_9BASI</name>
<dbReference type="Proteomes" id="UP000054564">
    <property type="component" value="Unassembled WGS sequence"/>
</dbReference>
<dbReference type="AlphaFoldDB" id="A0A0L0UM04"/>
<protein>
    <recommendedName>
        <fullName evidence="4">BED-type domain-containing protein</fullName>
    </recommendedName>
</protein>
<feature type="non-terminal residue" evidence="2">
    <location>
        <position position="121"/>
    </location>
</feature>
<reference evidence="3" key="1">
    <citation type="submission" date="2014-03" db="EMBL/GenBank/DDBJ databases">
        <title>The Genome Sequence of Puccinia striiformis f. sp. tritici PST-78.</title>
        <authorList>
            <consortium name="The Broad Institute Genome Sequencing Platform"/>
            <person name="Cuomo C."/>
            <person name="Hulbert S."/>
            <person name="Chen X."/>
            <person name="Walker B."/>
            <person name="Young S.K."/>
            <person name="Zeng Q."/>
            <person name="Gargeya S."/>
            <person name="Fitzgerald M."/>
            <person name="Haas B."/>
            <person name="Abouelleil A."/>
            <person name="Alvarado L."/>
            <person name="Arachchi H.M."/>
            <person name="Berlin A.M."/>
            <person name="Chapman S.B."/>
            <person name="Goldberg J."/>
            <person name="Griggs A."/>
            <person name="Gujja S."/>
            <person name="Hansen M."/>
            <person name="Howarth C."/>
            <person name="Imamovic A."/>
            <person name="Larimer J."/>
            <person name="McCowan C."/>
            <person name="Montmayeur A."/>
            <person name="Murphy C."/>
            <person name="Neiman D."/>
            <person name="Pearson M."/>
            <person name="Priest M."/>
            <person name="Roberts A."/>
            <person name="Saif S."/>
            <person name="Shea T."/>
            <person name="Sisk P."/>
            <person name="Sykes S."/>
            <person name="Wortman J."/>
            <person name="Nusbaum C."/>
            <person name="Birren B."/>
        </authorList>
    </citation>
    <scope>NUCLEOTIDE SEQUENCE [LARGE SCALE GENOMIC DNA]</scope>
    <source>
        <strain evidence="3">race PST-78</strain>
    </source>
</reference>
<keyword evidence="3" id="KW-1185">Reference proteome</keyword>
<evidence type="ECO:0000256" key="1">
    <source>
        <dbReference type="SAM" id="MobiDB-lite"/>
    </source>
</evidence>